<dbReference type="SUPFAM" id="SSF48317">
    <property type="entry name" value="Acid phosphatase/Vanadium-dependent haloperoxidase"/>
    <property type="match status" value="1"/>
</dbReference>
<dbReference type="CDD" id="cd01610">
    <property type="entry name" value="PAP2_like"/>
    <property type="match status" value="1"/>
</dbReference>
<accession>D9PI54</accession>
<gene>
    <name evidence="2" type="ORF">LDC_1210</name>
</gene>
<reference evidence="2" key="2">
    <citation type="journal article" date="2011" name="Microb. Ecol.">
        <title>Taxonomic and Functional Metagenomic Profiling of the Microbial Community in the Anoxic Sediment of a Sub-saline Shallow Lake (Laguna de Carrizo, Central Spain).</title>
        <authorList>
            <person name="Ferrer M."/>
            <person name="Guazzaroni M.E."/>
            <person name="Richter M."/>
            <person name="Garcia-Salamanca A."/>
            <person name="Yarza P."/>
            <person name="Suarez-Suarez A."/>
            <person name="Solano J."/>
            <person name="Alcaide M."/>
            <person name="van Dillewijn P."/>
            <person name="Molina-Henares M.A."/>
            <person name="Lopez-Cortes N."/>
            <person name="Al-Ramahi Y."/>
            <person name="Guerrero C."/>
            <person name="Acosta A."/>
            <person name="de Eugenio L.I."/>
            <person name="Martinez V."/>
            <person name="Marques S."/>
            <person name="Rojo F."/>
            <person name="Santero E."/>
            <person name="Genilloud O."/>
            <person name="Perez-Perez J."/>
            <person name="Rossello-Mora R."/>
            <person name="Ramos J.L."/>
        </authorList>
    </citation>
    <scope>NUCLEOTIDE SEQUENCE</scope>
</reference>
<evidence type="ECO:0000259" key="1">
    <source>
        <dbReference type="Pfam" id="PF01569"/>
    </source>
</evidence>
<dbReference type="AlphaFoldDB" id="D9PI54"/>
<name>D9PI54_9ZZZZ</name>
<reference evidence="2" key="1">
    <citation type="submission" date="2010-07" db="EMBL/GenBank/DDBJ databases">
        <authorList>
            <consortium name="CONSOLIDER consortium CSD2007-00005"/>
            <person name="Guazzaroni M.-E."/>
            <person name="Richter M."/>
            <person name="Garcia-Salamanca A."/>
            <person name="Yarza P."/>
            <person name="Ferrer M."/>
        </authorList>
    </citation>
    <scope>NUCLEOTIDE SEQUENCE</scope>
</reference>
<dbReference type="EMBL" id="ADZX01000409">
    <property type="protein sequence ID" value="EFK96760.1"/>
    <property type="molecule type" value="Genomic_DNA"/>
</dbReference>
<organism evidence="2">
    <name type="scientific">sediment metagenome</name>
    <dbReference type="NCBI Taxonomy" id="749907"/>
    <lineage>
        <taxon>unclassified sequences</taxon>
        <taxon>metagenomes</taxon>
        <taxon>ecological metagenomes</taxon>
    </lineage>
</organism>
<dbReference type="InterPro" id="IPR036938">
    <property type="entry name" value="PAP2/HPO_sf"/>
</dbReference>
<dbReference type="InterPro" id="IPR000326">
    <property type="entry name" value="PAP2/HPO"/>
</dbReference>
<comment type="caution">
    <text evidence="2">The sequence shown here is derived from an EMBL/GenBank/DDBJ whole genome shotgun (WGS) entry which is preliminary data.</text>
</comment>
<protein>
    <recommendedName>
        <fullName evidence="1">Phosphatidic acid phosphatase type 2/haloperoxidase domain-containing protein</fullName>
    </recommendedName>
</protein>
<proteinExistence type="predicted"/>
<feature type="domain" description="Phosphatidic acid phosphatase type 2/haloperoxidase" evidence="1">
    <location>
        <begin position="46"/>
        <end position="123"/>
    </location>
</feature>
<evidence type="ECO:0000313" key="2">
    <source>
        <dbReference type="EMBL" id="EFK96760.1"/>
    </source>
</evidence>
<sequence length="140" mass="15620">MRGPTDLGSAMYFIGDGWISLGLCAYFEAYGYMKDDWRALTTGHQLVEGLLVTGFTTQVLKRTTGRETPSAATAPRGVWRFFPSFTEFQSRRSRYDAFPSGHLATGMMAVTVMSANYPEKKTDKADRLFPARRAQLSDGQ</sequence>
<dbReference type="Pfam" id="PF01569">
    <property type="entry name" value="PAP2"/>
    <property type="match status" value="1"/>
</dbReference>